<dbReference type="EC" id="1.14.99.56" evidence="15"/>
<evidence type="ECO:0000259" key="17">
    <source>
        <dbReference type="Pfam" id="PF03443"/>
    </source>
</evidence>
<keyword evidence="4" id="KW-0479">Metal-binding</keyword>
<keyword evidence="12" id="KW-0624">Polysaccharide degradation</keyword>
<dbReference type="GO" id="GO:0046872">
    <property type="term" value="F:metal ion binding"/>
    <property type="evidence" value="ECO:0007669"/>
    <property type="project" value="UniProtKB-KW"/>
</dbReference>
<keyword evidence="9" id="KW-0503">Monooxygenase</keyword>
<feature type="chain" id="PRO_5004085739" description="lytic cellulose monooxygenase (C4-dehydrogenating)" evidence="16">
    <location>
        <begin position="22"/>
        <end position="271"/>
    </location>
</feature>
<evidence type="ECO:0000256" key="5">
    <source>
        <dbReference type="ARBA" id="ARBA00022729"/>
    </source>
</evidence>
<evidence type="ECO:0000256" key="8">
    <source>
        <dbReference type="ARBA" id="ARBA00023008"/>
    </source>
</evidence>
<evidence type="ECO:0000256" key="14">
    <source>
        <dbReference type="ARBA" id="ARBA00045077"/>
    </source>
</evidence>
<name>M7TK40_EUTLA</name>
<dbReference type="OrthoDB" id="4849160at2759"/>
<dbReference type="eggNOG" id="ENOG502SKBC">
    <property type="taxonomic scope" value="Eukaryota"/>
</dbReference>
<evidence type="ECO:0000313" key="19">
    <source>
        <dbReference type="Proteomes" id="UP000012174"/>
    </source>
</evidence>
<comment type="subcellular location">
    <subcellularLocation>
        <location evidence="2">Secreted</location>
    </subcellularLocation>
</comment>
<dbReference type="AlphaFoldDB" id="M7TK40"/>
<evidence type="ECO:0000256" key="15">
    <source>
        <dbReference type="ARBA" id="ARBA00047174"/>
    </source>
</evidence>
<comment type="cofactor">
    <cofactor evidence="1">
        <name>Cu(2+)</name>
        <dbReference type="ChEBI" id="CHEBI:29036"/>
    </cofactor>
</comment>
<evidence type="ECO:0000313" key="18">
    <source>
        <dbReference type="EMBL" id="EMR70311.1"/>
    </source>
</evidence>
<dbReference type="PANTHER" id="PTHR33353">
    <property type="entry name" value="PUTATIVE (AFU_ORTHOLOGUE AFUA_1G12560)-RELATED"/>
    <property type="match status" value="1"/>
</dbReference>
<dbReference type="CDD" id="cd21175">
    <property type="entry name" value="LPMO_AA9"/>
    <property type="match status" value="1"/>
</dbReference>
<accession>M7TK40</accession>
<dbReference type="GO" id="GO:0005576">
    <property type="term" value="C:extracellular region"/>
    <property type="evidence" value="ECO:0007669"/>
    <property type="project" value="UniProtKB-SubCell"/>
</dbReference>
<evidence type="ECO:0000256" key="4">
    <source>
        <dbReference type="ARBA" id="ARBA00022723"/>
    </source>
</evidence>
<evidence type="ECO:0000256" key="2">
    <source>
        <dbReference type="ARBA" id="ARBA00004613"/>
    </source>
</evidence>
<keyword evidence="10" id="KW-1015">Disulfide bond</keyword>
<keyword evidence="5 16" id="KW-0732">Signal</keyword>
<dbReference type="HOGENOM" id="CLU_031730_1_3_1"/>
<dbReference type="GO" id="GO:0004497">
    <property type="term" value="F:monooxygenase activity"/>
    <property type="evidence" value="ECO:0007669"/>
    <property type="project" value="UniProtKB-KW"/>
</dbReference>
<dbReference type="OMA" id="SIFLEYR"/>
<dbReference type="KEGG" id="ela:UCREL1_2653"/>
<evidence type="ECO:0000256" key="1">
    <source>
        <dbReference type="ARBA" id="ARBA00001973"/>
    </source>
</evidence>
<gene>
    <name evidence="18" type="ORF">UCREL1_2653</name>
</gene>
<evidence type="ECO:0000256" key="11">
    <source>
        <dbReference type="ARBA" id="ARBA00023277"/>
    </source>
</evidence>
<comment type="catalytic activity">
    <reaction evidence="14">
        <text>[(1-&gt;4)-beta-D-glucosyl]n+m + reduced acceptor + O2 = 4-dehydro-beta-D-glucosyl-[(1-&gt;4)-beta-D-glucosyl]n-1 + [(1-&gt;4)-beta-D-glucosyl]m + acceptor + H2O.</text>
        <dbReference type="EC" id="1.14.99.56"/>
    </reaction>
</comment>
<feature type="signal peptide" evidence="16">
    <location>
        <begin position="1"/>
        <end position="21"/>
    </location>
</feature>
<evidence type="ECO:0000256" key="3">
    <source>
        <dbReference type="ARBA" id="ARBA00022525"/>
    </source>
</evidence>
<evidence type="ECO:0000256" key="13">
    <source>
        <dbReference type="ARBA" id="ARBA00044502"/>
    </source>
</evidence>
<organism evidence="18 19">
    <name type="scientific">Eutypa lata (strain UCR-EL1)</name>
    <name type="common">Grapevine dieback disease fungus</name>
    <name type="synonym">Eutypa armeniacae</name>
    <dbReference type="NCBI Taxonomy" id="1287681"/>
    <lineage>
        <taxon>Eukaryota</taxon>
        <taxon>Fungi</taxon>
        <taxon>Dikarya</taxon>
        <taxon>Ascomycota</taxon>
        <taxon>Pezizomycotina</taxon>
        <taxon>Sordariomycetes</taxon>
        <taxon>Xylariomycetidae</taxon>
        <taxon>Xylariales</taxon>
        <taxon>Diatrypaceae</taxon>
        <taxon>Eutypa</taxon>
    </lineage>
</organism>
<evidence type="ECO:0000256" key="9">
    <source>
        <dbReference type="ARBA" id="ARBA00023033"/>
    </source>
</evidence>
<evidence type="ECO:0000256" key="10">
    <source>
        <dbReference type="ARBA" id="ARBA00023157"/>
    </source>
</evidence>
<dbReference type="Proteomes" id="UP000012174">
    <property type="component" value="Unassembled WGS sequence"/>
</dbReference>
<keyword evidence="3" id="KW-0964">Secreted</keyword>
<dbReference type="PANTHER" id="PTHR33353:SF10">
    <property type="entry name" value="ENDO-BETA-1,4-GLUCANASE D"/>
    <property type="match status" value="1"/>
</dbReference>
<comment type="similarity">
    <text evidence="13">Belongs to the polysaccharide monooxygenase AA9 family.</text>
</comment>
<evidence type="ECO:0000256" key="16">
    <source>
        <dbReference type="SAM" id="SignalP"/>
    </source>
</evidence>
<keyword evidence="6" id="KW-0136">Cellulose degradation</keyword>
<protein>
    <recommendedName>
        <fullName evidence="15">lytic cellulose monooxygenase (C4-dehydrogenating)</fullName>
        <ecNumber evidence="15">1.14.99.56</ecNumber>
    </recommendedName>
</protein>
<dbReference type="EMBL" id="KB705886">
    <property type="protein sequence ID" value="EMR70311.1"/>
    <property type="molecule type" value="Genomic_DNA"/>
</dbReference>
<dbReference type="InterPro" id="IPR049892">
    <property type="entry name" value="AA9"/>
</dbReference>
<reference evidence="19" key="1">
    <citation type="journal article" date="2013" name="Genome Announc.">
        <title>Draft genome sequence of the grapevine dieback fungus Eutypa lata UCR-EL1.</title>
        <authorList>
            <person name="Blanco-Ulate B."/>
            <person name="Rolshausen P.E."/>
            <person name="Cantu D."/>
        </authorList>
    </citation>
    <scope>NUCLEOTIDE SEQUENCE [LARGE SCALE GENOMIC DNA]</scope>
    <source>
        <strain evidence="19">UCR-EL1</strain>
    </source>
</reference>
<dbReference type="InterPro" id="IPR005103">
    <property type="entry name" value="AA9_LPMO"/>
</dbReference>
<keyword evidence="19" id="KW-1185">Reference proteome</keyword>
<dbReference type="Gene3D" id="2.70.50.70">
    <property type="match status" value="1"/>
</dbReference>
<keyword evidence="7" id="KW-0560">Oxidoreductase</keyword>
<dbReference type="Pfam" id="PF03443">
    <property type="entry name" value="AA9"/>
    <property type="match status" value="1"/>
</dbReference>
<keyword evidence="8" id="KW-0186">Copper</keyword>
<dbReference type="GO" id="GO:0030245">
    <property type="term" value="P:cellulose catabolic process"/>
    <property type="evidence" value="ECO:0007669"/>
    <property type="project" value="UniProtKB-KW"/>
</dbReference>
<feature type="domain" description="Auxiliary Activity family 9 catalytic" evidence="17">
    <location>
        <begin position="22"/>
        <end position="240"/>
    </location>
</feature>
<evidence type="ECO:0000256" key="12">
    <source>
        <dbReference type="ARBA" id="ARBA00023326"/>
    </source>
</evidence>
<evidence type="ECO:0000256" key="7">
    <source>
        <dbReference type="ARBA" id="ARBA00023002"/>
    </source>
</evidence>
<keyword evidence="11" id="KW-0119">Carbohydrate metabolism</keyword>
<evidence type="ECO:0000256" key="6">
    <source>
        <dbReference type="ARBA" id="ARBA00023001"/>
    </source>
</evidence>
<sequence length="271" mass="29050">MKSPITVAAAGLLVLDSYVAAHGYVQQILLGDNLVEAWNPYKDPQKDPAVQKITRHFLDNGPVTDGEFTTDAITCNYGAKADSSNNVPVDVTAEVPAGSQVTFFWTDWQSDHPGPTDCQGPCSAFSGSTGDVWVKIHQAGYDPDRAAADGGTPWASKRLPEQNSTWTVALPATLRPGQYVLRHEILGLQRTNTDGNLAQFYPACHQIAVTGTGTAALPAGIALPGAYRPDDTTSIFLEYRDISPENPYTAPGGEVWGDDGWSDLQNMVGTQ</sequence>
<proteinExistence type="inferred from homology"/>